<reference evidence="1 2" key="1">
    <citation type="journal article" date="2024" name="BMC Genomics">
        <title>Genome assembly of redclaw crayfish (Cherax quadricarinatus) provides insights into its immune adaptation and hypoxia tolerance.</title>
        <authorList>
            <person name="Liu Z."/>
            <person name="Zheng J."/>
            <person name="Li H."/>
            <person name="Fang K."/>
            <person name="Wang S."/>
            <person name="He J."/>
            <person name="Zhou D."/>
            <person name="Weng S."/>
            <person name="Chi M."/>
            <person name="Gu Z."/>
            <person name="He J."/>
            <person name="Li F."/>
            <person name="Wang M."/>
        </authorList>
    </citation>
    <scope>NUCLEOTIDE SEQUENCE [LARGE SCALE GENOMIC DNA]</scope>
    <source>
        <strain evidence="1">ZL_2023a</strain>
    </source>
</reference>
<dbReference type="EMBL" id="JARKIK010000096">
    <property type="protein sequence ID" value="KAK8722274.1"/>
    <property type="molecule type" value="Genomic_DNA"/>
</dbReference>
<evidence type="ECO:0000313" key="1">
    <source>
        <dbReference type="EMBL" id="KAK8722274.1"/>
    </source>
</evidence>
<evidence type="ECO:0000313" key="2">
    <source>
        <dbReference type="Proteomes" id="UP001445076"/>
    </source>
</evidence>
<sequence>DIHVEEVTPEVVEASHVVATITVEVAIHVVAATPEGSLVEATVEAPATTTTTVMTIHLMEDAGAQLMATTRKHCKWVYLQQLNDAEKEKRTCITYQKIND</sequence>
<keyword evidence="2" id="KW-1185">Reference proteome</keyword>
<name>A0AAW0VYU3_CHEQU</name>
<gene>
    <name evidence="1" type="ORF">OTU49_012343</name>
</gene>
<comment type="caution">
    <text evidence="1">The sequence shown here is derived from an EMBL/GenBank/DDBJ whole genome shotgun (WGS) entry which is preliminary data.</text>
</comment>
<dbReference type="AlphaFoldDB" id="A0AAW0VYU3"/>
<accession>A0AAW0VYU3</accession>
<proteinExistence type="predicted"/>
<organism evidence="1 2">
    <name type="scientific">Cherax quadricarinatus</name>
    <name type="common">Australian red claw crayfish</name>
    <dbReference type="NCBI Taxonomy" id="27406"/>
    <lineage>
        <taxon>Eukaryota</taxon>
        <taxon>Metazoa</taxon>
        <taxon>Ecdysozoa</taxon>
        <taxon>Arthropoda</taxon>
        <taxon>Crustacea</taxon>
        <taxon>Multicrustacea</taxon>
        <taxon>Malacostraca</taxon>
        <taxon>Eumalacostraca</taxon>
        <taxon>Eucarida</taxon>
        <taxon>Decapoda</taxon>
        <taxon>Pleocyemata</taxon>
        <taxon>Astacidea</taxon>
        <taxon>Parastacoidea</taxon>
        <taxon>Parastacidae</taxon>
        <taxon>Cherax</taxon>
    </lineage>
</organism>
<dbReference type="Proteomes" id="UP001445076">
    <property type="component" value="Unassembled WGS sequence"/>
</dbReference>
<feature type="non-terminal residue" evidence="1">
    <location>
        <position position="1"/>
    </location>
</feature>
<protein>
    <submittedName>
        <fullName evidence="1">Uncharacterized protein</fullName>
    </submittedName>
</protein>